<dbReference type="PANTHER" id="PTHR42759">
    <property type="entry name" value="MOXR FAMILY PROTEIN"/>
    <property type="match status" value="1"/>
</dbReference>
<organism evidence="6 7">
    <name type="scientific">Oceanirhabdus seepicola</name>
    <dbReference type="NCBI Taxonomy" id="2828781"/>
    <lineage>
        <taxon>Bacteria</taxon>
        <taxon>Bacillati</taxon>
        <taxon>Bacillota</taxon>
        <taxon>Clostridia</taxon>
        <taxon>Eubacteriales</taxon>
        <taxon>Clostridiaceae</taxon>
        <taxon>Oceanirhabdus</taxon>
    </lineage>
</organism>
<reference evidence="6" key="2">
    <citation type="submission" date="2021-04" db="EMBL/GenBank/DDBJ databases">
        <authorList>
            <person name="Dong X."/>
        </authorList>
    </citation>
    <scope>NUCLEOTIDE SEQUENCE</scope>
    <source>
        <strain evidence="6">ZWT</strain>
    </source>
</reference>
<gene>
    <name evidence="6" type="ORF">KDK92_11700</name>
</gene>
<keyword evidence="1" id="KW-0547">Nucleotide-binding</keyword>
<comment type="similarity">
    <text evidence="3">Belongs to the MoxR family.</text>
</comment>
<dbReference type="InterPro" id="IPR050764">
    <property type="entry name" value="CbbQ/NirQ/NorQ/GpvN"/>
</dbReference>
<dbReference type="Gene3D" id="1.10.8.80">
    <property type="entry name" value="Magnesium chelatase subunit I, C-Terminal domain"/>
    <property type="match status" value="1"/>
</dbReference>
<dbReference type="GO" id="GO:0016887">
    <property type="term" value="F:ATP hydrolysis activity"/>
    <property type="evidence" value="ECO:0007669"/>
    <property type="project" value="InterPro"/>
</dbReference>
<dbReference type="FunFam" id="3.40.50.300:FF:000640">
    <property type="entry name" value="MoxR family ATPase"/>
    <property type="match status" value="1"/>
</dbReference>
<sequence length="312" mass="35088">MAKRELIEEVINNIGKVIIGKNDVIEKVMLGMLCNGHILIEDTPGVGKTMLVKAISKSFGLDFNRVQFTPDLLPSDITGISIYNQKTREFEFRKGPIFTNLLLGDEINRTSPKTQAALLEAMEEKQVSEGGKTYELNEPFLVIATQNPIDNEGTYRLPEAQLDRFIMKISMGYPTQGYEVQILKDYKERNPIEEIGVVCSKDKLIEMQEMVKKVKVKDEIFEYIVRIVSNSRSDEAVIMGASTRAALYLMKIASANAFIEGRDYVTTDDVKKHVYEVLAHRILISPSAKANGLTARTVIKKILDRTVAPKII</sequence>
<evidence type="ECO:0000259" key="5">
    <source>
        <dbReference type="Pfam" id="PF17863"/>
    </source>
</evidence>
<dbReference type="InterPro" id="IPR041628">
    <property type="entry name" value="ChlI/MoxR_AAA_lid"/>
</dbReference>
<comment type="caution">
    <text evidence="6">The sequence shown here is derived from an EMBL/GenBank/DDBJ whole genome shotgun (WGS) entry which is preliminary data.</text>
</comment>
<keyword evidence="7" id="KW-1185">Reference proteome</keyword>
<feature type="domain" description="ATPase AAA-3" evidence="4">
    <location>
        <begin position="37"/>
        <end position="167"/>
    </location>
</feature>
<evidence type="ECO:0000256" key="1">
    <source>
        <dbReference type="ARBA" id="ARBA00022741"/>
    </source>
</evidence>
<dbReference type="PANTHER" id="PTHR42759:SF5">
    <property type="entry name" value="METHANOL DEHYDROGENASE REGULATOR"/>
    <property type="match status" value="1"/>
</dbReference>
<dbReference type="RefSeq" id="WP_250859438.1">
    <property type="nucleotide sequence ID" value="NZ_JAGSOJ010000002.1"/>
</dbReference>
<dbReference type="Pfam" id="PF17863">
    <property type="entry name" value="AAA_lid_2"/>
    <property type="match status" value="1"/>
</dbReference>
<dbReference type="SUPFAM" id="SSF52540">
    <property type="entry name" value="P-loop containing nucleoside triphosphate hydrolases"/>
    <property type="match status" value="1"/>
</dbReference>
<protein>
    <submittedName>
        <fullName evidence="6">MoxR family ATPase</fullName>
    </submittedName>
</protein>
<feature type="domain" description="ChlI/MoxR AAA lid" evidence="5">
    <location>
        <begin position="231"/>
        <end position="302"/>
    </location>
</feature>
<evidence type="ECO:0000256" key="3">
    <source>
        <dbReference type="ARBA" id="ARBA00061607"/>
    </source>
</evidence>
<dbReference type="Gene3D" id="3.40.50.300">
    <property type="entry name" value="P-loop containing nucleotide triphosphate hydrolases"/>
    <property type="match status" value="1"/>
</dbReference>
<dbReference type="EMBL" id="JAGSOJ010000002">
    <property type="protein sequence ID" value="MCM1990401.1"/>
    <property type="molecule type" value="Genomic_DNA"/>
</dbReference>
<dbReference type="AlphaFoldDB" id="A0A9J6P2V4"/>
<dbReference type="InterPro" id="IPR027417">
    <property type="entry name" value="P-loop_NTPase"/>
</dbReference>
<reference evidence="6" key="1">
    <citation type="journal article" date="2021" name="mSystems">
        <title>Bacteria and Archaea Synergistically Convert Glycine Betaine to Biogenic Methane in the Formosa Cold Seep of the South China Sea.</title>
        <authorList>
            <person name="Li L."/>
            <person name="Zhang W."/>
            <person name="Zhang S."/>
            <person name="Song L."/>
            <person name="Sun Q."/>
            <person name="Zhang H."/>
            <person name="Xiang H."/>
            <person name="Dong X."/>
        </authorList>
    </citation>
    <scope>NUCLEOTIDE SEQUENCE</scope>
    <source>
        <strain evidence="6">ZWT</strain>
    </source>
</reference>
<dbReference type="PIRSF" id="PIRSF002849">
    <property type="entry name" value="AAA_ATPase_chaperone_MoxR_prd"/>
    <property type="match status" value="1"/>
</dbReference>
<proteinExistence type="inferred from homology"/>
<evidence type="ECO:0000256" key="2">
    <source>
        <dbReference type="ARBA" id="ARBA00022840"/>
    </source>
</evidence>
<dbReference type="Proteomes" id="UP001056429">
    <property type="component" value="Unassembled WGS sequence"/>
</dbReference>
<dbReference type="CDD" id="cd00009">
    <property type="entry name" value="AAA"/>
    <property type="match status" value="1"/>
</dbReference>
<dbReference type="InterPro" id="IPR011703">
    <property type="entry name" value="ATPase_AAA-3"/>
</dbReference>
<dbReference type="GO" id="GO:0005524">
    <property type="term" value="F:ATP binding"/>
    <property type="evidence" value="ECO:0007669"/>
    <property type="project" value="UniProtKB-KW"/>
</dbReference>
<evidence type="ECO:0000313" key="6">
    <source>
        <dbReference type="EMBL" id="MCM1990401.1"/>
    </source>
</evidence>
<evidence type="ECO:0000259" key="4">
    <source>
        <dbReference type="Pfam" id="PF07726"/>
    </source>
</evidence>
<accession>A0A9J6P2V4</accession>
<name>A0A9J6P2V4_9CLOT</name>
<keyword evidence="2" id="KW-0067">ATP-binding</keyword>
<dbReference type="Pfam" id="PF07726">
    <property type="entry name" value="AAA_3"/>
    <property type="match status" value="1"/>
</dbReference>
<evidence type="ECO:0000313" key="7">
    <source>
        <dbReference type="Proteomes" id="UP001056429"/>
    </source>
</evidence>